<sequence length="517" mass="59086">MHSLSDKSVPLSRADSDPFLQNEFNPCKSTDTGALMPEGWKICVHPQGWMYFFNPTLKIASDHDVRNPEIYASIMNDADRGYTLDDSMEIHFFAQGHQTTAAGRIPKNFYLFVDHSRCIAFYEDELELMYCKDIEFDIRMNRRARLYWNYVWNHPVHIPTPKRATTEALDALTWFYTDNLISSHKSTVPFSKLECEDLLRIVHQLSGRSAFFHGECRSRLLSEDSTYGHAPARTVFLAWILRESYKYRDAENHGQYTAKDFMTYQRSKLPQADPVPTLSLPMLLFQFLLIRCLFFGIPNTYYLHVKLTSEYRGRLASVQSNWESYVDRLVREYSHFLLISTVLLSYESPVLIPPIPDLSTYSATIGFLSAPNLPEVTVVLAVASALISLGAIIIGVFSIWTHQAKTQKANLYTYLYNAKHSHFGFLGHAIILSLPPVLLIWAILAFTVALLTYAVQGINDAGLVTQLSAWSILVVFAVIFVIIIVALYTFSTVWKFRQRTDSLLGRVKNAWVGCMYV</sequence>
<dbReference type="AlphaFoldDB" id="A0A9P5XL06"/>
<reference evidence="2" key="1">
    <citation type="submission" date="2020-11" db="EMBL/GenBank/DDBJ databases">
        <authorList>
            <consortium name="DOE Joint Genome Institute"/>
            <person name="Ahrendt S."/>
            <person name="Riley R."/>
            <person name="Andreopoulos W."/>
            <person name="Labutti K."/>
            <person name="Pangilinan J."/>
            <person name="Ruiz-Duenas F.J."/>
            <person name="Barrasa J.M."/>
            <person name="Sanchez-Garcia M."/>
            <person name="Camarero S."/>
            <person name="Miyauchi S."/>
            <person name="Serrano A."/>
            <person name="Linde D."/>
            <person name="Babiker R."/>
            <person name="Drula E."/>
            <person name="Ayuso-Fernandez I."/>
            <person name="Pacheco R."/>
            <person name="Padilla G."/>
            <person name="Ferreira P."/>
            <person name="Barriuso J."/>
            <person name="Kellner H."/>
            <person name="Castanera R."/>
            <person name="Alfaro M."/>
            <person name="Ramirez L."/>
            <person name="Pisabarro A.G."/>
            <person name="Kuo A."/>
            <person name="Tritt A."/>
            <person name="Lipzen A."/>
            <person name="He G."/>
            <person name="Yan M."/>
            <person name="Ng V."/>
            <person name="Cullen D."/>
            <person name="Martin F."/>
            <person name="Rosso M.-N."/>
            <person name="Henrissat B."/>
            <person name="Hibbett D."/>
            <person name="Martinez A.T."/>
            <person name="Grigoriev I.V."/>
        </authorList>
    </citation>
    <scope>NUCLEOTIDE SEQUENCE</scope>
    <source>
        <strain evidence="2">MF-IS2</strain>
    </source>
</reference>
<name>A0A9P5XL06_9AGAR</name>
<accession>A0A9P5XL06</accession>
<keyword evidence="1" id="KW-0472">Membrane</keyword>
<dbReference type="Proteomes" id="UP000807342">
    <property type="component" value="Unassembled WGS sequence"/>
</dbReference>
<keyword evidence="3" id="KW-1185">Reference proteome</keyword>
<dbReference type="EMBL" id="MU151082">
    <property type="protein sequence ID" value="KAF9451631.1"/>
    <property type="molecule type" value="Genomic_DNA"/>
</dbReference>
<feature type="transmembrane region" description="Helical" evidence="1">
    <location>
        <begin position="278"/>
        <end position="297"/>
    </location>
</feature>
<proteinExistence type="predicted"/>
<gene>
    <name evidence="2" type="ORF">P691DRAFT_723639</name>
</gene>
<keyword evidence="1" id="KW-0812">Transmembrane</keyword>
<evidence type="ECO:0008006" key="4">
    <source>
        <dbReference type="Google" id="ProtNLM"/>
    </source>
</evidence>
<feature type="transmembrane region" description="Helical" evidence="1">
    <location>
        <begin position="376"/>
        <end position="401"/>
    </location>
</feature>
<keyword evidence="1" id="KW-1133">Transmembrane helix</keyword>
<feature type="transmembrane region" description="Helical" evidence="1">
    <location>
        <begin position="467"/>
        <end position="490"/>
    </location>
</feature>
<evidence type="ECO:0000313" key="3">
    <source>
        <dbReference type="Proteomes" id="UP000807342"/>
    </source>
</evidence>
<feature type="transmembrane region" description="Helical" evidence="1">
    <location>
        <begin position="422"/>
        <end position="455"/>
    </location>
</feature>
<evidence type="ECO:0000256" key="1">
    <source>
        <dbReference type="SAM" id="Phobius"/>
    </source>
</evidence>
<feature type="transmembrane region" description="Helical" evidence="1">
    <location>
        <begin position="336"/>
        <end position="356"/>
    </location>
</feature>
<evidence type="ECO:0000313" key="2">
    <source>
        <dbReference type="EMBL" id="KAF9451631.1"/>
    </source>
</evidence>
<comment type="caution">
    <text evidence="2">The sequence shown here is derived from an EMBL/GenBank/DDBJ whole genome shotgun (WGS) entry which is preliminary data.</text>
</comment>
<dbReference type="OrthoDB" id="3208379at2759"/>
<protein>
    <recommendedName>
        <fullName evidence="4">WW domain-containing protein</fullName>
    </recommendedName>
</protein>
<organism evidence="2 3">
    <name type="scientific">Macrolepiota fuliginosa MF-IS2</name>
    <dbReference type="NCBI Taxonomy" id="1400762"/>
    <lineage>
        <taxon>Eukaryota</taxon>
        <taxon>Fungi</taxon>
        <taxon>Dikarya</taxon>
        <taxon>Basidiomycota</taxon>
        <taxon>Agaricomycotina</taxon>
        <taxon>Agaricomycetes</taxon>
        <taxon>Agaricomycetidae</taxon>
        <taxon>Agaricales</taxon>
        <taxon>Agaricineae</taxon>
        <taxon>Agaricaceae</taxon>
        <taxon>Macrolepiota</taxon>
    </lineage>
</organism>